<evidence type="ECO:0000256" key="4">
    <source>
        <dbReference type="ARBA" id="ARBA00023157"/>
    </source>
</evidence>
<reference evidence="9" key="1">
    <citation type="submission" date="2022-03" db="EMBL/GenBank/DDBJ databases">
        <authorList>
            <person name="Sayadi A."/>
        </authorList>
    </citation>
    <scope>NUCLEOTIDE SEQUENCE</scope>
</reference>
<feature type="region of interest" description="Disordered" evidence="6">
    <location>
        <begin position="1347"/>
        <end position="1368"/>
    </location>
</feature>
<dbReference type="GO" id="GO:0005576">
    <property type="term" value="C:extracellular region"/>
    <property type="evidence" value="ECO:0007669"/>
    <property type="project" value="InterPro"/>
</dbReference>
<feature type="domain" description="Chitin-binding type-2" evidence="8">
    <location>
        <begin position="548"/>
        <end position="609"/>
    </location>
</feature>
<evidence type="ECO:0000256" key="2">
    <source>
        <dbReference type="ARBA" id="ARBA00022729"/>
    </source>
</evidence>
<feature type="signal peptide" evidence="7">
    <location>
        <begin position="1"/>
        <end position="19"/>
    </location>
</feature>
<dbReference type="PROSITE" id="PS00018">
    <property type="entry name" value="EF_HAND_1"/>
    <property type="match status" value="1"/>
</dbReference>
<dbReference type="PANTHER" id="PTHR23301:SF0">
    <property type="entry name" value="CHITIN-BINDING TYPE-2 DOMAIN-CONTAINING PROTEIN-RELATED"/>
    <property type="match status" value="1"/>
</dbReference>
<feature type="compositionally biased region" description="Low complexity" evidence="6">
    <location>
        <begin position="814"/>
        <end position="833"/>
    </location>
</feature>
<keyword evidence="2 7" id="KW-0732">Signal</keyword>
<feature type="domain" description="Chitin-binding type-2" evidence="8">
    <location>
        <begin position="33"/>
        <end position="89"/>
    </location>
</feature>
<accession>A0A9P0L768</accession>
<feature type="region of interest" description="Disordered" evidence="6">
    <location>
        <begin position="1241"/>
        <end position="1262"/>
    </location>
</feature>
<evidence type="ECO:0000256" key="6">
    <source>
        <dbReference type="SAM" id="MobiDB-lite"/>
    </source>
</evidence>
<feature type="compositionally biased region" description="Polar residues" evidence="6">
    <location>
        <begin position="1250"/>
        <end position="1262"/>
    </location>
</feature>
<keyword evidence="10" id="KW-1185">Reference proteome</keyword>
<dbReference type="SUPFAM" id="SSF57625">
    <property type="entry name" value="Invertebrate chitin-binding proteins"/>
    <property type="match status" value="6"/>
</dbReference>
<dbReference type="SMART" id="SM00494">
    <property type="entry name" value="ChtBD2"/>
    <property type="match status" value="14"/>
</dbReference>
<gene>
    <name evidence="9" type="ORF">ACAOBT_LOCUS19178</name>
</gene>
<evidence type="ECO:0000256" key="5">
    <source>
        <dbReference type="ARBA" id="ARBA00023180"/>
    </source>
</evidence>
<feature type="chain" id="PRO_5040327238" description="Chitin-binding type-2 domain-containing protein" evidence="7">
    <location>
        <begin position="20"/>
        <end position="1467"/>
    </location>
</feature>
<feature type="domain" description="Chitin-binding type-2" evidence="8">
    <location>
        <begin position="749"/>
        <end position="810"/>
    </location>
</feature>
<dbReference type="PROSITE" id="PS50940">
    <property type="entry name" value="CHIT_BIND_II"/>
    <property type="match status" value="12"/>
</dbReference>
<keyword evidence="1" id="KW-0147">Chitin-binding</keyword>
<dbReference type="InterPro" id="IPR051940">
    <property type="entry name" value="Chitin_bind-dev_reg"/>
</dbReference>
<evidence type="ECO:0000259" key="8">
    <source>
        <dbReference type="PROSITE" id="PS50940"/>
    </source>
</evidence>
<dbReference type="Proteomes" id="UP001152888">
    <property type="component" value="Unassembled WGS sequence"/>
</dbReference>
<feature type="domain" description="Chitin-binding type-2" evidence="8">
    <location>
        <begin position="1279"/>
        <end position="1340"/>
    </location>
</feature>
<feature type="compositionally biased region" description="Low complexity" evidence="6">
    <location>
        <begin position="613"/>
        <end position="628"/>
    </location>
</feature>
<proteinExistence type="predicted"/>
<feature type="domain" description="Chitin-binding type-2" evidence="8">
    <location>
        <begin position="854"/>
        <end position="915"/>
    </location>
</feature>
<feature type="domain" description="Chitin-binding type-2" evidence="8">
    <location>
        <begin position="371"/>
        <end position="432"/>
    </location>
</feature>
<keyword evidence="4" id="KW-1015">Disulfide bond</keyword>
<dbReference type="OrthoDB" id="8179045at2759"/>
<name>A0A9P0L768_ACAOB</name>
<feature type="domain" description="Chitin-binding type-2" evidence="8">
    <location>
        <begin position="1055"/>
        <end position="1116"/>
    </location>
</feature>
<feature type="domain" description="Chitin-binding type-2" evidence="8">
    <location>
        <begin position="950"/>
        <end position="1011"/>
    </location>
</feature>
<feature type="domain" description="Chitin-binding type-2" evidence="8">
    <location>
        <begin position="124"/>
        <end position="180"/>
    </location>
</feature>
<feature type="domain" description="Chitin-binding type-2" evidence="8">
    <location>
        <begin position="653"/>
        <end position="714"/>
    </location>
</feature>
<feature type="domain" description="Chitin-binding type-2" evidence="8">
    <location>
        <begin position="1166"/>
        <end position="1227"/>
    </location>
</feature>
<keyword evidence="5" id="KW-0325">Glycoprotein</keyword>
<feature type="compositionally biased region" description="Low complexity" evidence="6">
    <location>
        <begin position="1020"/>
        <end position="1030"/>
    </location>
</feature>
<feature type="domain" description="Chitin-binding type-2" evidence="8">
    <location>
        <begin position="452"/>
        <end position="513"/>
    </location>
</feature>
<keyword evidence="3" id="KW-0677">Repeat</keyword>
<evidence type="ECO:0000256" key="3">
    <source>
        <dbReference type="ARBA" id="ARBA00022737"/>
    </source>
</evidence>
<dbReference type="GO" id="GO:0008061">
    <property type="term" value="F:chitin binding"/>
    <property type="evidence" value="ECO:0007669"/>
    <property type="project" value="UniProtKB-KW"/>
</dbReference>
<comment type="caution">
    <text evidence="9">The sequence shown here is derived from an EMBL/GenBank/DDBJ whole genome shotgun (WGS) entry which is preliminary data.</text>
</comment>
<evidence type="ECO:0000256" key="7">
    <source>
        <dbReference type="SAM" id="SignalP"/>
    </source>
</evidence>
<dbReference type="PANTHER" id="PTHR23301">
    <property type="entry name" value="CHITIN BINDING PERITROPHIN-A"/>
    <property type="match status" value="1"/>
</dbReference>
<dbReference type="Pfam" id="PF01607">
    <property type="entry name" value="CBM_14"/>
    <property type="match status" value="1"/>
</dbReference>
<evidence type="ECO:0000256" key="1">
    <source>
        <dbReference type="ARBA" id="ARBA00022669"/>
    </source>
</evidence>
<feature type="region of interest" description="Disordered" evidence="6">
    <location>
        <begin position="810"/>
        <end position="843"/>
    </location>
</feature>
<sequence length="1467" mass="163765">MFAKVLILLVVCLVHHSTSKSSTDSGFYKQYQPFVCERPGNFENPTDVSCKTFYQCSAASGTPIPFTCPIATNFDPDLQTCSLTYACPTHYRKRTSKTSTLVTRSLSGEYPVDQEMEVIKSCSPFKCTSEGIFEDPDTCGKYYVCNKFFGTYVKNHSPCPLFAGFDPTYKMCSFAKICFPLMDQCTPQVVQSEEEACTYVGYPEYFHCTRAGLFRNLNDVSCNTYHHCKYTEAGTLIKETYQCLGSSKFNPHAKKCDRNYQCPCNGTAAAGNTENQLAINNQLDQDTNGTVATKEYDDVYERNDSLYMLSAMRDNMLQFSDDKSGYQPNIAVDLSKTSNDREDLSEFSFESLHLNSSLTSFSVCNPSMIQNFQCIAKGRFQDQNDLSCRSYFLCNLLRNGSFVKTKYVCPQSSRFNPNLGICDAHHECPCDGRQATTTSKEGLCLYEEDPDYFACNRKGRVENLNDLTCQSYFLCNQLRNGSFVKTKYLCPKNSYFDPVLGICSTDYSCPCNGHTTTVLPSTTTYETTKTTSKTTTGRVCSYEEASEYLYCNRKGRFENLNDLTCQSYYLCNLLRNGSFIRTKYPCPQGSYFNPSSGLCDTRYTCPCNEDTDTSSSSTAEASTIPTTSDRTTEADDQLPTEEPLCNYQRDPDYFTCTNKGRFENLNDLGCESYFLCNLLRNGSFVRTKYPCPKNSYFNPVLSICSTAYNCPCNDHTTAAPPPTRTDETTKTTPKTTTGRACSHEEASEYFNCYRKGRFENLNDLTCQSYYLCNLLRNGSFIRTKYSCPKGSHFNPSTSLCDTRYTCPCNEDTDTSSSSTTEATTIPTSSGTTTEADDQLPTEEPSCNYQGDSDYFTCTNKGRFENLNDLGCESYFLCNLLRNGSFVRTKYPCPKNSYFDPVLSICSTEYKCPCYGHTTTVPASTRTDETTETATKTTSGRACNYEEASEYFNCYRKGRFENFNDLTCQSYYLCNLLRNGSFIRTKYPCPTGSYFNPASSLCDTRYKCPCNADTDTSSSSTTEAITIPTSSGTTTEADDQLPTEEPLCNYQRDPTYFTCTNKGRFENLNDLGCESYFLCNLLRNGSFVKTRYSCPKGSRFNPSVSLCDDRYACPCESHTSILPSSTTDASTALIITTNRITEATSTEGGITASTEGHTCRYAEDPDYFVCADKGRFENLNDVECHSYFLCNLLSNGSYIRTIYNCPIGSRFNPSLGICDTEYNCPCSNQATATAAIASSTTTTSSGKESDISTTEANVSTPAYTQSTTEPRCVYEEIEEYFHCSKEGRFVNLNDLSCSSYYLCNLLRNETFIKTKYPCPKGSRFNPNLSVCDTSYTCPCENRSVVTTESSTEVSSTEAPTPPCSTSAPTQRTCEYEEDPDYFTCTTSGAFDNQNDPTCQTYFLCSLLRNLTLLKTKHSCPSGFFNPYSSVCDSSFICPCASSGITTSITPDNTESGSFLKATVTPDRT</sequence>
<dbReference type="Gene3D" id="2.170.140.10">
    <property type="entry name" value="Chitin binding domain"/>
    <property type="match status" value="9"/>
</dbReference>
<dbReference type="EMBL" id="CAKOFQ010007068">
    <property type="protein sequence ID" value="CAH1989686.1"/>
    <property type="molecule type" value="Genomic_DNA"/>
</dbReference>
<evidence type="ECO:0000313" key="10">
    <source>
        <dbReference type="Proteomes" id="UP001152888"/>
    </source>
</evidence>
<organism evidence="9 10">
    <name type="scientific">Acanthoscelides obtectus</name>
    <name type="common">Bean weevil</name>
    <name type="synonym">Bruchus obtectus</name>
    <dbReference type="NCBI Taxonomy" id="200917"/>
    <lineage>
        <taxon>Eukaryota</taxon>
        <taxon>Metazoa</taxon>
        <taxon>Ecdysozoa</taxon>
        <taxon>Arthropoda</taxon>
        <taxon>Hexapoda</taxon>
        <taxon>Insecta</taxon>
        <taxon>Pterygota</taxon>
        <taxon>Neoptera</taxon>
        <taxon>Endopterygota</taxon>
        <taxon>Coleoptera</taxon>
        <taxon>Polyphaga</taxon>
        <taxon>Cucujiformia</taxon>
        <taxon>Chrysomeloidea</taxon>
        <taxon>Chrysomelidae</taxon>
        <taxon>Bruchinae</taxon>
        <taxon>Bruchini</taxon>
        <taxon>Acanthoscelides</taxon>
    </lineage>
</organism>
<dbReference type="InterPro" id="IPR002557">
    <property type="entry name" value="Chitin-bd_dom"/>
</dbReference>
<dbReference type="InterPro" id="IPR018247">
    <property type="entry name" value="EF_Hand_1_Ca_BS"/>
</dbReference>
<feature type="region of interest" description="Disordered" evidence="6">
    <location>
        <begin position="1020"/>
        <end position="1039"/>
    </location>
</feature>
<protein>
    <recommendedName>
        <fullName evidence="8">Chitin-binding type-2 domain-containing protein</fullName>
    </recommendedName>
</protein>
<dbReference type="InterPro" id="IPR036508">
    <property type="entry name" value="Chitin-bd_dom_sf"/>
</dbReference>
<feature type="region of interest" description="Disordered" evidence="6">
    <location>
        <begin position="610"/>
        <end position="645"/>
    </location>
</feature>
<evidence type="ECO:0000313" key="9">
    <source>
        <dbReference type="EMBL" id="CAH1989686.1"/>
    </source>
</evidence>